<evidence type="ECO:0000259" key="1">
    <source>
        <dbReference type="Pfam" id="PF02737"/>
    </source>
</evidence>
<dbReference type="InterPro" id="IPR036291">
    <property type="entry name" value="NAD(P)-bd_dom_sf"/>
</dbReference>
<feature type="domain" description="3-hydroxyacyl-CoA dehydrogenase NAD binding" evidence="1">
    <location>
        <begin position="14"/>
        <end position="183"/>
    </location>
</feature>
<gene>
    <name evidence="2" type="ORF">PG991_005579</name>
</gene>
<dbReference type="InterPro" id="IPR006176">
    <property type="entry name" value="3-OHacyl-CoA_DH_NAD-bd"/>
</dbReference>
<dbReference type="SUPFAM" id="SSF101898">
    <property type="entry name" value="NHL repeat"/>
    <property type="match status" value="1"/>
</dbReference>
<reference evidence="2 3" key="1">
    <citation type="submission" date="2023-01" db="EMBL/GenBank/DDBJ databases">
        <title>Analysis of 21 Apiospora genomes using comparative genomics revels a genus with tremendous synthesis potential of carbohydrate active enzymes and secondary metabolites.</title>
        <authorList>
            <person name="Sorensen T."/>
        </authorList>
    </citation>
    <scope>NUCLEOTIDE SEQUENCE [LARGE SCALE GENOMIC DNA]</scope>
    <source>
        <strain evidence="2 3">CBS 20057</strain>
    </source>
</reference>
<protein>
    <recommendedName>
        <fullName evidence="1">3-hydroxyacyl-CoA dehydrogenase NAD binding domain-containing protein</fullName>
    </recommendedName>
</protein>
<dbReference type="SMART" id="SM00135">
    <property type="entry name" value="LY"/>
    <property type="match status" value="3"/>
</dbReference>
<dbReference type="Gene3D" id="2.120.10.30">
    <property type="entry name" value="TolB, C-terminal domain"/>
    <property type="match status" value="2"/>
</dbReference>
<dbReference type="InterPro" id="IPR011042">
    <property type="entry name" value="6-blade_b-propeller_TolB-like"/>
</dbReference>
<accession>A0ABR1S9K7</accession>
<proteinExistence type="predicted"/>
<dbReference type="Pfam" id="PF02737">
    <property type="entry name" value="3HCDH_N"/>
    <property type="match status" value="1"/>
</dbReference>
<dbReference type="SUPFAM" id="SSF51735">
    <property type="entry name" value="NAD(P)-binding Rossmann-fold domains"/>
    <property type="match status" value="1"/>
</dbReference>
<dbReference type="Proteomes" id="UP001396898">
    <property type="component" value="Unassembled WGS sequence"/>
</dbReference>
<dbReference type="InterPro" id="IPR000033">
    <property type="entry name" value="LDLR_classB_rpt"/>
</dbReference>
<dbReference type="Gene3D" id="3.40.50.720">
    <property type="entry name" value="NAD(P)-binding Rossmann-like Domain"/>
    <property type="match status" value="1"/>
</dbReference>
<keyword evidence="3" id="KW-1185">Reference proteome</keyword>
<evidence type="ECO:0000313" key="2">
    <source>
        <dbReference type="EMBL" id="KAK8028523.1"/>
    </source>
</evidence>
<sequence>MSSTALPSITNRPVAVLGGGDLGRLIAIIWAKGRHDVNIYENDKIGQVDLLQWCRTASDPRGQESPEQGAVHASSDLNATVQHAWLVIEAMPEVLSVKTQMFRQLAAAAPRDAVLCTSSSEYKSRQLVTSLEPSVRSRMLNMRYYMTPSTRVVELMGCGETDPDVLLFLASELRRSGMRPWVLANDSAGFIFGRLWAAIQHETARLLEQGVLLPRDIGGIQADLWEHAVSPSLLAAEHPLSQKYPEMHTANSLPEPNTKVPRVTFNDKDPSETWKRLEQAQQVPISVEALQKPLMYFVDVGLRSDVIMDAYHAGRILSGSPDGKPLRALASGQYLPDGIDVSPATGQIFWTSMGVPGQQDGAVFSSNLDGDNVEEIVGRGVVNTPKQLVVEPQGRKIYFADREGLAVWRCDFDGSELEMLVRTGDPALTEQVEDPARWCVGVSVSVRTGHLYWTQKGPPKGNKGRIFRAHLEFLAGEDAGNRSDVQCLLRNLPEPINLAIDQQENQLYWTDRGEIPIGNSINRVSLDRMTEAPLGGIQAWPGRDYELLVRYLNEAIGIKLDLEKRHIYAAELSGTIYRFAMDGSNKITFYEKQGTYAGMTIAYV</sequence>
<dbReference type="PANTHER" id="PTHR48075">
    <property type="entry name" value="3-HYDROXYACYL-COA DEHYDROGENASE FAMILY PROTEIN"/>
    <property type="match status" value="1"/>
</dbReference>
<evidence type="ECO:0000313" key="3">
    <source>
        <dbReference type="Proteomes" id="UP001396898"/>
    </source>
</evidence>
<comment type="caution">
    <text evidence="2">The sequence shown here is derived from an EMBL/GenBank/DDBJ whole genome shotgun (WGS) entry which is preliminary data.</text>
</comment>
<name>A0ABR1S9K7_9PEZI</name>
<dbReference type="EMBL" id="JAQQWI010000007">
    <property type="protein sequence ID" value="KAK8028523.1"/>
    <property type="molecule type" value="Genomic_DNA"/>
</dbReference>
<organism evidence="2 3">
    <name type="scientific">Apiospora marii</name>
    <dbReference type="NCBI Taxonomy" id="335849"/>
    <lineage>
        <taxon>Eukaryota</taxon>
        <taxon>Fungi</taxon>
        <taxon>Dikarya</taxon>
        <taxon>Ascomycota</taxon>
        <taxon>Pezizomycotina</taxon>
        <taxon>Sordariomycetes</taxon>
        <taxon>Xylariomycetidae</taxon>
        <taxon>Amphisphaeriales</taxon>
        <taxon>Apiosporaceae</taxon>
        <taxon>Apiospora</taxon>
    </lineage>
</organism>
<dbReference type="PANTHER" id="PTHR48075:SF3">
    <property type="entry name" value="3-HYDROXYACYL-COA DEHYDROGENASE"/>
    <property type="match status" value="1"/>
</dbReference>